<feature type="domain" description="Small nuclear ribonucleoprotein Prp3 C-terminal" evidence="7">
    <location>
        <begin position="299"/>
        <end position="418"/>
    </location>
</feature>
<dbReference type="RefSeq" id="XP_003647146.1">
    <property type="nucleotide sequence ID" value="XM_003647098.1"/>
</dbReference>
<keyword evidence="2" id="KW-0507">mRNA processing</keyword>
<dbReference type="OrthoDB" id="10264544at2759"/>
<evidence type="ECO:0000256" key="3">
    <source>
        <dbReference type="ARBA" id="ARBA00023187"/>
    </source>
</evidence>
<keyword evidence="4" id="KW-0539">Nucleus</keyword>
<dbReference type="Pfam" id="PF06544">
    <property type="entry name" value="Prp3_C"/>
    <property type="match status" value="1"/>
</dbReference>
<feature type="region of interest" description="Disordered" evidence="6">
    <location>
        <begin position="76"/>
        <end position="95"/>
    </location>
</feature>
<dbReference type="Pfam" id="PF08572">
    <property type="entry name" value="PRP3"/>
    <property type="match status" value="1"/>
</dbReference>
<proteinExistence type="predicted"/>
<dbReference type="InterPro" id="IPR013881">
    <property type="entry name" value="Pre-mRNA_splic_Prp3_dom"/>
</dbReference>
<keyword evidence="5" id="KW-0175">Coiled coil</keyword>
<organism evidence="9 10">
    <name type="scientific">Eremothecium cymbalariae (strain CBS 270.75 / DBVPG 7215 / KCTC 17166 / NRRL Y-17582)</name>
    <name type="common">Yeast</name>
    <dbReference type="NCBI Taxonomy" id="931890"/>
    <lineage>
        <taxon>Eukaryota</taxon>
        <taxon>Fungi</taxon>
        <taxon>Dikarya</taxon>
        <taxon>Ascomycota</taxon>
        <taxon>Saccharomycotina</taxon>
        <taxon>Saccharomycetes</taxon>
        <taxon>Saccharomycetales</taxon>
        <taxon>Saccharomycetaceae</taxon>
        <taxon>Eremothecium</taxon>
    </lineage>
</organism>
<reference evidence="9 10" key="1">
    <citation type="journal article" date="2011" name="G3 (Bethesda)">
        <title>Genome evolution in the Eremothecium clade of the Saccharomyces complex revealed by comparative genomics.</title>
        <authorList>
            <person name="Wendland J."/>
            <person name="Walther A."/>
        </authorList>
    </citation>
    <scope>NUCLEOTIDE SEQUENCE [LARGE SCALE GENOMIC DNA]</scope>
    <source>
        <strain evidence="10">CBS 270.75 / DBVPG 7215 / KCTC 17166 / NRRL Y-17582</strain>
    </source>
</reference>
<evidence type="ECO:0000313" key="10">
    <source>
        <dbReference type="Proteomes" id="UP000006790"/>
    </source>
</evidence>
<comment type="subcellular location">
    <subcellularLocation>
        <location evidence="1">Nucleus</location>
    </subcellularLocation>
</comment>
<evidence type="ECO:0000313" key="9">
    <source>
        <dbReference type="EMBL" id="AET40329.1"/>
    </source>
</evidence>
<dbReference type="OMA" id="CVMHPRF"/>
<evidence type="ECO:0000256" key="5">
    <source>
        <dbReference type="SAM" id="Coils"/>
    </source>
</evidence>
<dbReference type="EMBL" id="CP002501">
    <property type="protein sequence ID" value="AET40329.1"/>
    <property type="molecule type" value="Genomic_DNA"/>
</dbReference>
<dbReference type="Proteomes" id="UP000006790">
    <property type="component" value="Chromosome 5"/>
</dbReference>
<dbReference type="GO" id="GO:0046540">
    <property type="term" value="C:U4/U6 x U5 tri-snRNP complex"/>
    <property type="evidence" value="ECO:0007669"/>
    <property type="project" value="EnsemblFungi"/>
</dbReference>
<keyword evidence="10" id="KW-1185">Reference proteome</keyword>
<gene>
    <name evidence="9" type="ordered locus">Ecym_5592</name>
</gene>
<feature type="domain" description="Pre-mRNA-splicing factor 3" evidence="8">
    <location>
        <begin position="36"/>
        <end position="276"/>
    </location>
</feature>
<evidence type="ECO:0000259" key="7">
    <source>
        <dbReference type="Pfam" id="PF06544"/>
    </source>
</evidence>
<protein>
    <submittedName>
        <fullName evidence="9">Uncharacterized protein</fullName>
    </submittedName>
</protein>
<evidence type="ECO:0000259" key="8">
    <source>
        <dbReference type="Pfam" id="PF08572"/>
    </source>
</evidence>
<evidence type="ECO:0000256" key="6">
    <source>
        <dbReference type="SAM" id="MobiDB-lite"/>
    </source>
</evidence>
<dbReference type="InterPro" id="IPR010541">
    <property type="entry name" value="Prp3_C"/>
</dbReference>
<evidence type="ECO:0000256" key="1">
    <source>
        <dbReference type="ARBA" id="ARBA00004123"/>
    </source>
</evidence>
<name>I6NE37_ERECY</name>
<dbReference type="InterPro" id="IPR027104">
    <property type="entry name" value="Prp3"/>
</dbReference>
<feature type="region of interest" description="Disordered" evidence="6">
    <location>
        <begin position="1"/>
        <end position="44"/>
    </location>
</feature>
<dbReference type="HOGENOM" id="CLU_015750_2_0_1"/>
<dbReference type="KEGG" id="erc:Ecym_5592"/>
<dbReference type="FunCoup" id="I6NE37">
    <property type="interactions" value="730"/>
</dbReference>
<feature type="compositionally biased region" description="Basic residues" evidence="6">
    <location>
        <begin position="1"/>
        <end position="11"/>
    </location>
</feature>
<dbReference type="CDD" id="cd24162">
    <property type="entry name" value="Prp3_C"/>
    <property type="match status" value="1"/>
</dbReference>
<evidence type="ECO:0000256" key="2">
    <source>
        <dbReference type="ARBA" id="ARBA00022664"/>
    </source>
</evidence>
<accession>I6NE37</accession>
<keyword evidence="3" id="KW-0508">mRNA splicing</keyword>
<dbReference type="eggNOG" id="KOG2769">
    <property type="taxonomic scope" value="Eukaryota"/>
</dbReference>
<dbReference type="GeneID" id="11470905"/>
<feature type="coiled-coil region" evidence="5">
    <location>
        <begin position="268"/>
        <end position="295"/>
    </location>
</feature>
<evidence type="ECO:0000256" key="4">
    <source>
        <dbReference type="ARBA" id="ARBA00023242"/>
    </source>
</evidence>
<dbReference type="PANTHER" id="PTHR14212:SF0">
    <property type="entry name" value="U4_U6 SMALL NUCLEAR RIBONUCLEOPROTEIN PRP3"/>
    <property type="match status" value="1"/>
</dbReference>
<sequence length="429" mass="50268">MSKKAEHKTKSKGLETELHPALRSSNLNLLRSKRQNPYLDDSTNAVSRNKQHKGLFQFFAPGEVIKQAEQLRKQKAEELELQQKESERKASEEKERRLQIAAGELPDDDEVCYINEISSTPIIEWWDKKYLKDAQYKEIHKKYSISYENIQDESEDEYEDDDEEEDRPSIRFVKHPLPIKTTVLSSASAVPKVYLTKMEQRKIRRNQRKIIRQEKEEKVRLGLEPKPTPKVKLSNMMHTFENDNSLQDPTKWEQLVKQQVDARNKKHLQMNEQRHQEAKAKKAAAQQTLKQQEGNVCRIYRFTTLQNPKIRYKISVNAKQLHLKGCCLHIQEGLGIIITIGTEKSSKFFQKLVTSRIQWTETFTNKQTNETIKCPNAKCELVWEGILGDHRFRGWFMKPCRDRQELTDILSKSGNETFSHIPLKLPDEV</sequence>
<dbReference type="AlphaFoldDB" id="I6NE37"/>
<dbReference type="STRING" id="931890.I6NE37"/>
<dbReference type="InParanoid" id="I6NE37"/>
<dbReference type="PANTHER" id="PTHR14212">
    <property type="entry name" value="U4/U6-ASSOCIATED RNA SPLICING FACTOR-RELATED"/>
    <property type="match status" value="1"/>
</dbReference>
<dbReference type="GO" id="GO:0000387">
    <property type="term" value="P:spliceosomal snRNP assembly"/>
    <property type="evidence" value="ECO:0007669"/>
    <property type="project" value="EnsemblFungi"/>
</dbReference>